<reference evidence="2 3" key="1">
    <citation type="submission" date="2019-05" db="EMBL/GenBank/DDBJ databases">
        <title>Pseudorhodobacter turbinis sp. nov., isolated from the gut of the Korean turban shell.</title>
        <authorList>
            <person name="Jeong Y.-S."/>
            <person name="Kang W.-R."/>
            <person name="Bae J.-W."/>
        </authorList>
    </citation>
    <scope>NUCLEOTIDE SEQUENCE [LARGE SCALE GENOMIC DNA]</scope>
    <source>
        <strain evidence="2 3">S12M18</strain>
        <plasmid evidence="2 3">unnamed1</plasmid>
    </source>
</reference>
<dbReference type="Proteomes" id="UP000298631">
    <property type="component" value="Plasmid unnamed1"/>
</dbReference>
<evidence type="ECO:0000313" key="2">
    <source>
        <dbReference type="EMBL" id="QCO57411.1"/>
    </source>
</evidence>
<sequence>MSAEHDRRWPCDSCGAELRFAPGQTQMRCDHCGNVQDIPAAAVHDRHAALVEHPLAQGLRNDLPQTAMEEPQTTRCTNCGALVEFEGAKHATACPFCATPLVIGTGTNRQIKPQALIPFQLDERTARDAMGKWLGSLWFAPGGLVEYARKGRTLSGLYVPYWTFDAATQSRYSGQRGTYYYETRTVTVVVDGKRQQRREQVRKTRWRSVSGRVARAFDDVLVMAAQSLPRNYTRGLEPWDLGALEPYRADYLAGFMAEGYTISLSDGNGQAKEIMAQVITRDVARDIGGDEQRISAVETNHSAETFKHILLPIWMAAYKYNGKTYRFVVNGQTGKVQGERPYSVWKITFAVLAGALLLGAFAYFGQQ</sequence>
<organism evidence="2 3">
    <name type="scientific">Pseudorhodobacter turbinis</name>
    <dbReference type="NCBI Taxonomy" id="2500533"/>
    <lineage>
        <taxon>Bacteria</taxon>
        <taxon>Pseudomonadati</taxon>
        <taxon>Pseudomonadota</taxon>
        <taxon>Alphaproteobacteria</taxon>
        <taxon>Rhodobacterales</taxon>
        <taxon>Paracoccaceae</taxon>
        <taxon>Pseudorhodobacter</taxon>
    </lineage>
</organism>
<dbReference type="GO" id="GO:0004386">
    <property type="term" value="F:helicase activity"/>
    <property type="evidence" value="ECO:0007669"/>
    <property type="project" value="UniProtKB-KW"/>
</dbReference>
<dbReference type="EMBL" id="CP039965">
    <property type="protein sequence ID" value="QCO57411.1"/>
    <property type="molecule type" value="Genomic_DNA"/>
</dbReference>
<keyword evidence="1" id="KW-0472">Membrane</keyword>
<proteinExistence type="predicted"/>
<dbReference type="KEGG" id="pseb:EOK75_16990"/>
<name>A0A4P8EJP8_9RHOB</name>
<keyword evidence="2" id="KW-0378">Hydrolase</keyword>
<protein>
    <submittedName>
        <fullName evidence="2">Primosomal protein N' (Replication factor Y)-superfamily II helicase</fullName>
    </submittedName>
</protein>
<accession>A0A4P8EJP8</accession>
<dbReference type="OrthoDB" id="3182597at2"/>
<keyword evidence="1" id="KW-0812">Transmembrane</keyword>
<evidence type="ECO:0000313" key="3">
    <source>
        <dbReference type="Proteomes" id="UP000298631"/>
    </source>
</evidence>
<dbReference type="AlphaFoldDB" id="A0A4P8EJP8"/>
<dbReference type="RefSeq" id="WP_137195205.1">
    <property type="nucleotide sequence ID" value="NZ_CP039965.1"/>
</dbReference>
<dbReference type="PANTHER" id="PTHR37826:SF3">
    <property type="entry name" value="J DOMAIN-CONTAINING PROTEIN"/>
    <property type="match status" value="1"/>
</dbReference>
<keyword evidence="2" id="KW-0614">Plasmid</keyword>
<keyword evidence="3" id="KW-1185">Reference proteome</keyword>
<feature type="transmembrane region" description="Helical" evidence="1">
    <location>
        <begin position="344"/>
        <end position="364"/>
    </location>
</feature>
<keyword evidence="2" id="KW-0547">Nucleotide-binding</keyword>
<dbReference type="PANTHER" id="PTHR37826">
    <property type="entry name" value="FLOTILLIN BAND_7_5 DOMAIN PROTEIN"/>
    <property type="match status" value="1"/>
</dbReference>
<evidence type="ECO:0000256" key="1">
    <source>
        <dbReference type="SAM" id="Phobius"/>
    </source>
</evidence>
<keyword evidence="1" id="KW-1133">Transmembrane helix</keyword>
<keyword evidence="2" id="KW-0067">ATP-binding</keyword>
<keyword evidence="2" id="KW-0347">Helicase</keyword>
<gene>
    <name evidence="2" type="ORF">EOK75_16990</name>
</gene>
<geneLocation type="plasmid" evidence="2 3">
    <name>unnamed1</name>
</geneLocation>